<accession>A0AAD2EH28</accession>
<evidence type="ECO:0000313" key="2">
    <source>
        <dbReference type="Proteomes" id="UP000834106"/>
    </source>
</evidence>
<dbReference type="AlphaFoldDB" id="A0AAD2EH28"/>
<name>A0AAD2EH28_9LAMI</name>
<dbReference type="Proteomes" id="UP000834106">
    <property type="component" value="Chromosome 23"/>
</dbReference>
<sequence>MKPSSIGTNLQPATIRLPWLGSFGRELSDADDRASWIFRPLNSNNLTELRREKEHPVTGAKEADWRAEARGTVKVSNIPAMDKKSKFLGQRDFAYGYLGV</sequence>
<keyword evidence="2" id="KW-1185">Reference proteome</keyword>
<evidence type="ECO:0000313" key="1">
    <source>
        <dbReference type="EMBL" id="CAI9787735.1"/>
    </source>
</evidence>
<organism evidence="1 2">
    <name type="scientific">Fraxinus pennsylvanica</name>
    <dbReference type="NCBI Taxonomy" id="56036"/>
    <lineage>
        <taxon>Eukaryota</taxon>
        <taxon>Viridiplantae</taxon>
        <taxon>Streptophyta</taxon>
        <taxon>Embryophyta</taxon>
        <taxon>Tracheophyta</taxon>
        <taxon>Spermatophyta</taxon>
        <taxon>Magnoliopsida</taxon>
        <taxon>eudicotyledons</taxon>
        <taxon>Gunneridae</taxon>
        <taxon>Pentapetalae</taxon>
        <taxon>asterids</taxon>
        <taxon>lamiids</taxon>
        <taxon>Lamiales</taxon>
        <taxon>Oleaceae</taxon>
        <taxon>Oleeae</taxon>
        <taxon>Fraxinus</taxon>
    </lineage>
</organism>
<dbReference type="EMBL" id="OU503058">
    <property type="protein sequence ID" value="CAI9787735.1"/>
    <property type="molecule type" value="Genomic_DNA"/>
</dbReference>
<reference evidence="1" key="1">
    <citation type="submission" date="2023-05" db="EMBL/GenBank/DDBJ databases">
        <authorList>
            <person name="Huff M."/>
        </authorList>
    </citation>
    <scope>NUCLEOTIDE SEQUENCE</scope>
</reference>
<gene>
    <name evidence="1" type="ORF">FPE_LOCUS35165</name>
</gene>
<proteinExistence type="predicted"/>
<protein>
    <submittedName>
        <fullName evidence="1">Uncharacterized protein</fullName>
    </submittedName>
</protein>